<keyword evidence="1" id="KW-0472">Membrane</keyword>
<evidence type="ECO:0000256" key="1">
    <source>
        <dbReference type="SAM" id="Phobius"/>
    </source>
</evidence>
<evidence type="ECO:0000313" key="3">
    <source>
        <dbReference type="Proteomes" id="UP000642265"/>
    </source>
</evidence>
<feature type="transmembrane region" description="Helical" evidence="1">
    <location>
        <begin position="72"/>
        <end position="90"/>
    </location>
</feature>
<proteinExistence type="predicted"/>
<protein>
    <submittedName>
        <fullName evidence="2">DUF883 family protein</fullName>
    </submittedName>
</protein>
<name>A0A8I0N8W8_BRUAN</name>
<dbReference type="Proteomes" id="UP000642265">
    <property type="component" value="Unassembled WGS sequence"/>
</dbReference>
<reference evidence="2" key="1">
    <citation type="submission" date="2020-09" db="EMBL/GenBank/DDBJ databases">
        <authorList>
            <person name="Dalcin Martins P."/>
        </authorList>
    </citation>
    <scope>NUCLEOTIDE SEQUENCE</scope>
    <source>
        <strain evidence="2">MAG47</strain>
    </source>
</reference>
<keyword evidence="1" id="KW-1133">Transmembrane helix</keyword>
<dbReference type="AlphaFoldDB" id="A0A8I0N8W8"/>
<accession>A0A8I0N8W8</accession>
<evidence type="ECO:0000313" key="2">
    <source>
        <dbReference type="EMBL" id="MBE0562780.1"/>
    </source>
</evidence>
<reference evidence="2" key="2">
    <citation type="submission" date="2020-10" db="EMBL/GenBank/DDBJ databases">
        <title>Enrichment of novel Verrucomicrobia, Bacteroidetes and Krumholzibacteria in an oxygen-limited, methane- and iron-fed bioreactor inoculated with Bothnian Sea sediments.</title>
        <authorList>
            <person name="Martins P.D."/>
            <person name="de Jong A."/>
            <person name="Lenstra W.K."/>
            <person name="van Helmond N.A.G.M."/>
            <person name="Slomp C.P."/>
            <person name="Jetten M.S.M."/>
            <person name="Welte C.U."/>
            <person name="Rasigraf O."/>
        </authorList>
    </citation>
    <scope>NUCLEOTIDE SEQUENCE</scope>
    <source>
        <strain evidence="2">MAG47</strain>
    </source>
</reference>
<organism evidence="2 3">
    <name type="scientific">Brucella anthropi</name>
    <name type="common">Ochrobactrum anthropi</name>
    <dbReference type="NCBI Taxonomy" id="529"/>
    <lineage>
        <taxon>Bacteria</taxon>
        <taxon>Pseudomonadati</taxon>
        <taxon>Pseudomonadota</taxon>
        <taxon>Alphaproteobacteria</taxon>
        <taxon>Hyphomicrobiales</taxon>
        <taxon>Brucellaceae</taxon>
        <taxon>Brucella/Ochrobactrum group</taxon>
        <taxon>Brucella</taxon>
    </lineage>
</organism>
<comment type="caution">
    <text evidence="2">The sequence shown here is derived from an EMBL/GenBank/DDBJ whole genome shotgun (WGS) entry which is preliminary data.</text>
</comment>
<gene>
    <name evidence="2" type="ORF">IH622_18470</name>
</gene>
<sequence length="93" mass="10193">MADQTTKDFEALRKDFNALRAEMETLTGSLRGQAEHGFDRAKAHARDAGERIQNQAQQVREVVGGQLEERPLTALLSAFGIGMVLGALLGRRV</sequence>
<keyword evidence="1" id="KW-0812">Transmembrane</keyword>
<dbReference type="EMBL" id="JACZKO010000048">
    <property type="protein sequence ID" value="MBE0562780.1"/>
    <property type="molecule type" value="Genomic_DNA"/>
</dbReference>